<feature type="region of interest" description="Disordered" evidence="1">
    <location>
        <begin position="547"/>
        <end position="571"/>
    </location>
</feature>
<dbReference type="PANTHER" id="PTHR13601:SF2">
    <property type="entry name" value="GAMETOGENETIN-BINDING PROTEIN 2"/>
    <property type="match status" value="1"/>
</dbReference>
<gene>
    <name evidence="3" type="ORF">EDS130_LOCUS31539</name>
    <name evidence="2" type="ORF">XAT740_LOCUS17212</name>
</gene>
<reference evidence="2" key="1">
    <citation type="submission" date="2021-02" db="EMBL/GenBank/DDBJ databases">
        <authorList>
            <person name="Nowell W R."/>
        </authorList>
    </citation>
    <scope>NUCLEOTIDE SEQUENCE</scope>
</reference>
<evidence type="ECO:0000256" key="1">
    <source>
        <dbReference type="SAM" id="MobiDB-lite"/>
    </source>
</evidence>
<dbReference type="Proteomes" id="UP000663828">
    <property type="component" value="Unassembled WGS sequence"/>
</dbReference>
<dbReference type="Proteomes" id="UP000663852">
    <property type="component" value="Unassembled WGS sequence"/>
</dbReference>
<organism evidence="2 4">
    <name type="scientific">Adineta ricciae</name>
    <name type="common">Rotifer</name>
    <dbReference type="NCBI Taxonomy" id="249248"/>
    <lineage>
        <taxon>Eukaryota</taxon>
        <taxon>Metazoa</taxon>
        <taxon>Spiralia</taxon>
        <taxon>Gnathifera</taxon>
        <taxon>Rotifera</taxon>
        <taxon>Eurotatoria</taxon>
        <taxon>Bdelloidea</taxon>
        <taxon>Adinetida</taxon>
        <taxon>Adinetidae</taxon>
        <taxon>Adineta</taxon>
    </lineage>
</organism>
<feature type="compositionally biased region" description="Basic residues" evidence="1">
    <location>
        <begin position="377"/>
        <end position="388"/>
    </location>
</feature>
<feature type="compositionally biased region" description="Basic and acidic residues" evidence="1">
    <location>
        <begin position="389"/>
        <end position="399"/>
    </location>
</feature>
<comment type="caution">
    <text evidence="2">The sequence shown here is derived from an EMBL/GenBank/DDBJ whole genome shotgun (WGS) entry which is preliminary data.</text>
</comment>
<proteinExistence type="predicted"/>
<evidence type="ECO:0008006" key="5">
    <source>
        <dbReference type="Google" id="ProtNLM"/>
    </source>
</evidence>
<feature type="region of interest" description="Disordered" evidence="1">
    <location>
        <begin position="377"/>
        <end position="399"/>
    </location>
</feature>
<evidence type="ECO:0000313" key="2">
    <source>
        <dbReference type="EMBL" id="CAF1078839.1"/>
    </source>
</evidence>
<dbReference type="PANTHER" id="PTHR13601">
    <property type="entry name" value="GAMETOGENETIN-BINDING PROTEIN 2"/>
    <property type="match status" value="1"/>
</dbReference>
<dbReference type="InterPro" id="IPR026073">
    <property type="entry name" value="GGNBP2"/>
</dbReference>
<dbReference type="EMBL" id="CAJNOJ010000232">
    <property type="protein sequence ID" value="CAF1318636.1"/>
    <property type="molecule type" value="Genomic_DNA"/>
</dbReference>
<dbReference type="EMBL" id="CAJNOR010001118">
    <property type="protein sequence ID" value="CAF1078839.1"/>
    <property type="molecule type" value="Genomic_DNA"/>
</dbReference>
<accession>A0A814MH00</accession>
<dbReference type="OrthoDB" id="2422440at2759"/>
<feature type="compositionally biased region" description="Low complexity" evidence="1">
    <location>
        <begin position="555"/>
        <end position="571"/>
    </location>
</feature>
<name>A0A814MH00_ADIRI</name>
<keyword evidence="4" id="KW-1185">Reference proteome</keyword>
<evidence type="ECO:0000313" key="3">
    <source>
        <dbReference type="EMBL" id="CAF1318636.1"/>
    </source>
</evidence>
<dbReference type="AlphaFoldDB" id="A0A814MH00"/>
<protein>
    <recommendedName>
        <fullName evidence="5">Gametogenetin-binding protein 2</fullName>
    </recommendedName>
</protein>
<dbReference type="GO" id="GO:0005737">
    <property type="term" value="C:cytoplasm"/>
    <property type="evidence" value="ECO:0007669"/>
    <property type="project" value="TreeGrafter"/>
</dbReference>
<evidence type="ECO:0000313" key="4">
    <source>
        <dbReference type="Proteomes" id="UP000663828"/>
    </source>
</evidence>
<dbReference type="GO" id="GO:0005634">
    <property type="term" value="C:nucleus"/>
    <property type="evidence" value="ECO:0007669"/>
    <property type="project" value="TreeGrafter"/>
</dbReference>
<sequence length="665" mass="76620">MSSPKLSIRLVAVCQKEQINSFDKRQIPINIDENLVMKLQIDDLCLQYDQQSWKNATKTYSTFLQEYQKLTQEELHGALCVSIGQIKEYIRHCVPCVGCRTSIENFIKSLIEHHHPGLEPLHINDQGLITIKSTYTSDSKNIYTLFHVHGSKLKSIVENIPKSKKNRRCNIHLLDKARSINDWEIVWDTMNDECREEITLVETECLLGILENYLCKHKFCMECKLKVLEAYDLLMGDVDYRQKEKKGFCPALYEGLRPCANEKHIHVDPKRDLLSHLISRAQSEIHDSLRERHAKTLDIAQEEILTCIGIYLFERFDKIYRALRSEEQTWQLLFYITIDCLRLNFEKAVDRTQDLQTTLKNLCEELCETEEIKTQKKQSKHSKRKSRRENKTDQHKSHEQKVELEPTDCYCSCTCHKCLQRSNSFLMASTDIPSIPLGKSQSCLLSLLRTPEASAKSEPVNTPEQNLSMSSSLEPVFSSISTRGCVCNKKLANALCDEIPILVCSRCTSVRTDLGYSSDTSKETTSDFNDRVGSSILGQDDAFSLSPYEKDDSDTSTSSDHSILSSSSSSDTLSNHEKLIELCDTNRTCKLKLQLCDEHPFFHMDLKETWDDISQSNIENEVYISDVDLSQFFLLNPNFDSKRRQLGEVLENNFQRWRQCSAYKN</sequence>